<dbReference type="EMBL" id="KZ824628">
    <property type="protein sequence ID" value="RAK80507.1"/>
    <property type="molecule type" value="Genomic_DNA"/>
</dbReference>
<keyword evidence="2" id="KW-1185">Reference proteome</keyword>
<organism evidence="1 2">
    <name type="scientific">Aspergillus fijiensis CBS 313.89</name>
    <dbReference type="NCBI Taxonomy" id="1448319"/>
    <lineage>
        <taxon>Eukaryota</taxon>
        <taxon>Fungi</taxon>
        <taxon>Dikarya</taxon>
        <taxon>Ascomycota</taxon>
        <taxon>Pezizomycotina</taxon>
        <taxon>Eurotiomycetes</taxon>
        <taxon>Eurotiomycetidae</taxon>
        <taxon>Eurotiales</taxon>
        <taxon>Aspergillaceae</taxon>
        <taxon>Aspergillus</taxon>
    </lineage>
</organism>
<dbReference type="GeneID" id="63857622"/>
<accession>A0A8G1W1L3</accession>
<evidence type="ECO:0000313" key="1">
    <source>
        <dbReference type="EMBL" id="RAK80507.1"/>
    </source>
</evidence>
<reference evidence="1 2" key="1">
    <citation type="submission" date="2018-02" db="EMBL/GenBank/DDBJ databases">
        <title>The genomes of Aspergillus section Nigri reveals drivers in fungal speciation.</title>
        <authorList>
            <consortium name="DOE Joint Genome Institute"/>
            <person name="Vesth T.C."/>
            <person name="Nybo J."/>
            <person name="Theobald S."/>
            <person name="Brandl J."/>
            <person name="Frisvad J.C."/>
            <person name="Nielsen K.F."/>
            <person name="Lyhne E.K."/>
            <person name="Kogle M.E."/>
            <person name="Kuo A."/>
            <person name="Riley R."/>
            <person name="Clum A."/>
            <person name="Nolan M."/>
            <person name="Lipzen A."/>
            <person name="Salamov A."/>
            <person name="Henrissat B."/>
            <person name="Wiebenga A."/>
            <person name="De vries R.P."/>
            <person name="Grigoriev I.V."/>
            <person name="Mortensen U.H."/>
            <person name="Andersen M.R."/>
            <person name="Baker S.E."/>
        </authorList>
    </citation>
    <scope>NUCLEOTIDE SEQUENCE [LARGE SCALE GENOMIC DNA]</scope>
    <source>
        <strain evidence="1 2">CBS 313.89</strain>
    </source>
</reference>
<dbReference type="RefSeq" id="XP_040804517.1">
    <property type="nucleotide sequence ID" value="XM_040940289.1"/>
</dbReference>
<gene>
    <name evidence="1" type="ORF">BO72DRAFT_281613</name>
</gene>
<dbReference type="AlphaFoldDB" id="A0A8G1W1L3"/>
<evidence type="ECO:0000313" key="2">
    <source>
        <dbReference type="Proteomes" id="UP000249789"/>
    </source>
</evidence>
<proteinExistence type="predicted"/>
<dbReference type="VEuPathDB" id="FungiDB:BO72DRAFT_281613"/>
<protein>
    <submittedName>
        <fullName evidence="1">Uncharacterized protein</fullName>
    </submittedName>
</protein>
<dbReference type="Proteomes" id="UP000249789">
    <property type="component" value="Unassembled WGS sequence"/>
</dbReference>
<sequence length="113" mass="12215">MMLTLAILDSSSPQLCTRPLDHGALCLSPSISAVYGRPFTLELLFRTIACMFHYFFCCCTVHYLCHISGFGVLLQNIACEGVARVRPLSVSNLLELGLSSLGRVPVATSTSCS</sequence>
<name>A0A8G1W1L3_9EURO</name>